<dbReference type="InterPro" id="IPR002052">
    <property type="entry name" value="DNA_methylase_N6_adenine_CS"/>
</dbReference>
<dbReference type="Pfam" id="PF05175">
    <property type="entry name" value="MTS"/>
    <property type="match status" value="1"/>
</dbReference>
<proteinExistence type="predicted"/>
<dbReference type="AlphaFoldDB" id="A0A497Y418"/>
<dbReference type="InterPro" id="IPR019874">
    <property type="entry name" value="RF_methyltr_PrmC"/>
</dbReference>
<comment type="caution">
    <text evidence="7">The sequence shown here is derived from an EMBL/GenBank/DDBJ whole genome shotgun (WGS) entry which is preliminary data.</text>
</comment>
<dbReference type="Gene3D" id="3.40.50.150">
    <property type="entry name" value="Vaccinia Virus protein VP39"/>
    <property type="match status" value="1"/>
</dbReference>
<dbReference type="InterPro" id="IPR004556">
    <property type="entry name" value="HemK-like"/>
</dbReference>
<dbReference type="Proteomes" id="UP000273898">
    <property type="component" value="Unassembled WGS sequence"/>
</dbReference>
<dbReference type="InterPro" id="IPR029063">
    <property type="entry name" value="SAM-dependent_MTases_sf"/>
</dbReference>
<evidence type="ECO:0000256" key="1">
    <source>
        <dbReference type="ARBA" id="ARBA00012771"/>
    </source>
</evidence>
<sequence>MALIKRALLSSQLSNFVCMKVRELAEHYELELGALYDSNEAKALFTIAAEKVLALSSGKLIMQKDIDISFINVQKLLSILNDLQIGKPIQHILEEAHFYGSVFKVNEQVLIPRPETEELVDWIISVCNTQFSVNSFESPKRLNMLDIGTGSGCIPITLKKHLPNTQVATLDVSVDAIEVAKQNARQIGVEINFITADILTFQSEEKFDVIVSNPPYIRDLEKIDMHNNVLVYEPHLALFVSDENPLIFYKAIADFAKTNLKPNGQLFFEINEYLGKETIEMLAAKGFTNIELRQDMQGKDRMVKAGV</sequence>
<gene>
    <name evidence="7" type="ORF">BCL90_3201</name>
</gene>
<evidence type="ECO:0000256" key="2">
    <source>
        <dbReference type="ARBA" id="ARBA00022603"/>
    </source>
</evidence>
<dbReference type="CDD" id="cd02440">
    <property type="entry name" value="AdoMet_MTases"/>
    <property type="match status" value="1"/>
</dbReference>
<dbReference type="NCBIfam" id="TIGR03534">
    <property type="entry name" value="RF_mod_PrmC"/>
    <property type="match status" value="1"/>
</dbReference>
<name>A0A497Y418_9SPHI</name>
<reference evidence="7 8" key="1">
    <citation type="submission" date="2018-10" db="EMBL/GenBank/DDBJ databases">
        <title>Genomic Encyclopedia of Archaeal and Bacterial Type Strains, Phase II (KMG-II): from individual species to whole genera.</title>
        <authorList>
            <person name="Goeker M."/>
        </authorList>
    </citation>
    <scope>NUCLEOTIDE SEQUENCE [LARGE SCALE GENOMIC DNA]</scope>
    <source>
        <strain evidence="7 8">DSM 19624</strain>
    </source>
</reference>
<dbReference type="EC" id="2.1.1.297" evidence="1"/>
<evidence type="ECO:0000259" key="6">
    <source>
        <dbReference type="Pfam" id="PF05175"/>
    </source>
</evidence>
<evidence type="ECO:0000313" key="7">
    <source>
        <dbReference type="EMBL" id="RLJ74858.1"/>
    </source>
</evidence>
<keyword evidence="2 7" id="KW-0489">Methyltransferase</keyword>
<dbReference type="GO" id="GO:0102559">
    <property type="term" value="F:peptide chain release factor N(5)-glutamine methyltransferase activity"/>
    <property type="evidence" value="ECO:0007669"/>
    <property type="project" value="UniProtKB-EC"/>
</dbReference>
<dbReference type="GO" id="GO:0003676">
    <property type="term" value="F:nucleic acid binding"/>
    <property type="evidence" value="ECO:0007669"/>
    <property type="project" value="InterPro"/>
</dbReference>
<dbReference type="InterPro" id="IPR007848">
    <property type="entry name" value="Small_mtfrase_dom"/>
</dbReference>
<feature type="domain" description="Methyltransferase small" evidence="6">
    <location>
        <begin position="129"/>
        <end position="222"/>
    </location>
</feature>
<dbReference type="EMBL" id="RCCK01000012">
    <property type="protein sequence ID" value="RLJ74858.1"/>
    <property type="molecule type" value="Genomic_DNA"/>
</dbReference>
<dbReference type="PANTHER" id="PTHR18895">
    <property type="entry name" value="HEMK METHYLTRANSFERASE"/>
    <property type="match status" value="1"/>
</dbReference>
<evidence type="ECO:0000256" key="3">
    <source>
        <dbReference type="ARBA" id="ARBA00022679"/>
    </source>
</evidence>
<dbReference type="SUPFAM" id="SSF53335">
    <property type="entry name" value="S-adenosyl-L-methionine-dependent methyltransferases"/>
    <property type="match status" value="1"/>
</dbReference>
<evidence type="ECO:0000313" key="8">
    <source>
        <dbReference type="Proteomes" id="UP000273898"/>
    </source>
</evidence>
<dbReference type="PROSITE" id="PS00092">
    <property type="entry name" value="N6_MTASE"/>
    <property type="match status" value="1"/>
</dbReference>
<accession>A0A497Y418</accession>
<dbReference type="Gene3D" id="1.10.8.10">
    <property type="entry name" value="DNA helicase RuvA subunit, C-terminal domain"/>
    <property type="match status" value="1"/>
</dbReference>
<dbReference type="RefSeq" id="WP_244095089.1">
    <property type="nucleotide sequence ID" value="NZ_RCCK01000012.1"/>
</dbReference>
<evidence type="ECO:0000256" key="5">
    <source>
        <dbReference type="ARBA" id="ARBA00048391"/>
    </source>
</evidence>
<keyword evidence="4" id="KW-0949">S-adenosyl-L-methionine</keyword>
<comment type="catalytic activity">
    <reaction evidence="5">
        <text>L-glutaminyl-[peptide chain release factor] + S-adenosyl-L-methionine = N(5)-methyl-L-glutaminyl-[peptide chain release factor] + S-adenosyl-L-homocysteine + H(+)</text>
        <dbReference type="Rhea" id="RHEA:42896"/>
        <dbReference type="Rhea" id="RHEA-COMP:10271"/>
        <dbReference type="Rhea" id="RHEA-COMP:10272"/>
        <dbReference type="ChEBI" id="CHEBI:15378"/>
        <dbReference type="ChEBI" id="CHEBI:30011"/>
        <dbReference type="ChEBI" id="CHEBI:57856"/>
        <dbReference type="ChEBI" id="CHEBI:59789"/>
        <dbReference type="ChEBI" id="CHEBI:61891"/>
        <dbReference type="EC" id="2.1.1.297"/>
    </reaction>
</comment>
<keyword evidence="3 7" id="KW-0808">Transferase</keyword>
<evidence type="ECO:0000256" key="4">
    <source>
        <dbReference type="ARBA" id="ARBA00022691"/>
    </source>
</evidence>
<dbReference type="PANTHER" id="PTHR18895:SF74">
    <property type="entry name" value="MTRF1L RELEASE FACTOR GLUTAMINE METHYLTRANSFERASE"/>
    <property type="match status" value="1"/>
</dbReference>
<organism evidence="7 8">
    <name type="scientific">Pedobacter alluvionis</name>
    <dbReference type="NCBI Taxonomy" id="475253"/>
    <lineage>
        <taxon>Bacteria</taxon>
        <taxon>Pseudomonadati</taxon>
        <taxon>Bacteroidota</taxon>
        <taxon>Sphingobacteriia</taxon>
        <taxon>Sphingobacteriales</taxon>
        <taxon>Sphingobacteriaceae</taxon>
        <taxon>Pedobacter</taxon>
    </lineage>
</organism>
<dbReference type="NCBIfam" id="TIGR00536">
    <property type="entry name" value="hemK_fam"/>
    <property type="match status" value="1"/>
</dbReference>
<protein>
    <recommendedName>
        <fullName evidence="1">peptide chain release factor N(5)-glutamine methyltransferase</fullName>
        <ecNumber evidence="1">2.1.1.297</ecNumber>
    </recommendedName>
</protein>
<dbReference type="GO" id="GO:0032259">
    <property type="term" value="P:methylation"/>
    <property type="evidence" value="ECO:0007669"/>
    <property type="project" value="UniProtKB-KW"/>
</dbReference>
<dbReference type="InterPro" id="IPR050320">
    <property type="entry name" value="N5-glutamine_MTase"/>
</dbReference>